<feature type="compositionally biased region" description="Basic residues" evidence="1">
    <location>
        <begin position="1"/>
        <end position="10"/>
    </location>
</feature>
<reference evidence="2 3" key="1">
    <citation type="submission" date="2020-02" db="EMBL/GenBank/DDBJ databases">
        <title>Identification and distribution of gene clusters putatively required for synthesis of sphingolipid metabolism inhibitors in phylogenetically diverse species of the filamentous fungus Fusarium.</title>
        <authorList>
            <person name="Kim H.-S."/>
            <person name="Busman M."/>
            <person name="Brown D.W."/>
            <person name="Divon H."/>
            <person name="Uhlig S."/>
            <person name="Proctor R.H."/>
        </authorList>
    </citation>
    <scope>NUCLEOTIDE SEQUENCE [LARGE SCALE GENOMIC DNA]</scope>
    <source>
        <strain evidence="2 3">NRRL 2903</strain>
    </source>
</reference>
<dbReference type="InterPro" id="IPR039970">
    <property type="entry name" value="TF_Grauzone"/>
</dbReference>
<dbReference type="PANTHER" id="PTHR23225">
    <property type="entry name" value="ZINC FINGER PROTEIN"/>
    <property type="match status" value="1"/>
</dbReference>
<feature type="compositionally biased region" description="Basic and acidic residues" evidence="1">
    <location>
        <begin position="725"/>
        <end position="736"/>
    </location>
</feature>
<evidence type="ECO:0008006" key="4">
    <source>
        <dbReference type="Google" id="ProtNLM"/>
    </source>
</evidence>
<evidence type="ECO:0000313" key="3">
    <source>
        <dbReference type="Proteomes" id="UP000537989"/>
    </source>
</evidence>
<feature type="compositionally biased region" description="Low complexity" evidence="1">
    <location>
        <begin position="264"/>
        <end position="284"/>
    </location>
</feature>
<feature type="region of interest" description="Disordered" evidence="1">
    <location>
        <begin position="676"/>
        <end position="736"/>
    </location>
</feature>
<dbReference type="EMBL" id="JAAMOD010000362">
    <property type="protein sequence ID" value="KAF5230193.1"/>
    <property type="molecule type" value="Genomic_DNA"/>
</dbReference>
<evidence type="ECO:0000313" key="2">
    <source>
        <dbReference type="EMBL" id="KAF5230193.1"/>
    </source>
</evidence>
<protein>
    <recommendedName>
        <fullName evidence="4">C2H2-type domain-containing protein</fullName>
    </recommendedName>
</protein>
<evidence type="ECO:0000256" key="1">
    <source>
        <dbReference type="SAM" id="MobiDB-lite"/>
    </source>
</evidence>
<gene>
    <name evidence="2" type="ORF">FAUST_9937</name>
</gene>
<comment type="caution">
    <text evidence="2">The sequence shown here is derived from an EMBL/GenBank/DDBJ whole genome shotgun (WGS) entry which is preliminary data.</text>
</comment>
<feature type="compositionally biased region" description="Polar residues" evidence="1">
    <location>
        <begin position="700"/>
        <end position="714"/>
    </location>
</feature>
<dbReference type="GO" id="GO:0003700">
    <property type="term" value="F:DNA-binding transcription factor activity"/>
    <property type="evidence" value="ECO:0007669"/>
    <property type="project" value="InterPro"/>
</dbReference>
<feature type="region of interest" description="Disordered" evidence="1">
    <location>
        <begin position="1"/>
        <end position="49"/>
    </location>
</feature>
<feature type="region of interest" description="Disordered" evidence="1">
    <location>
        <begin position="451"/>
        <end position="564"/>
    </location>
</feature>
<dbReference type="PANTHER" id="PTHR23225:SF2">
    <property type="entry name" value="AT09679P-RELATED"/>
    <property type="match status" value="1"/>
</dbReference>
<name>A0AAN6BVV6_FUSAU</name>
<feature type="compositionally biased region" description="Basic and acidic residues" evidence="1">
    <location>
        <begin position="314"/>
        <end position="325"/>
    </location>
</feature>
<accession>A0AAN6BVV6</accession>
<keyword evidence="3" id="KW-1185">Reference proteome</keyword>
<feature type="compositionally biased region" description="Basic and acidic residues" evidence="1">
    <location>
        <begin position="546"/>
        <end position="559"/>
    </location>
</feature>
<dbReference type="Proteomes" id="UP000537989">
    <property type="component" value="Unassembled WGS sequence"/>
</dbReference>
<sequence>MEPNKRRKLAPKVNATTPSKPPPPPTQFPHESPQQHHPPQEAAPAPLSERHDFESFARHLQDAAMLIQRQTERHPYTDVSVLLLRWEDDESVDEDLTALEQVLQKQYKYRTEKWHIPTVPNPSIKLGVQMASFLEHAKSNHLLIIYYAGHGYVSSDGQLFWACNTREDAAKLKWDGVRCLFEDAQSDILLLLDTCAVPDPPMAGSHGVKQAIAACASDRSPDSLERSFTSNLTEALQKLSSGRPFTTQRLHEEVLFLKKQQQLLQTPRQTNGSTSNTQSSPQNPVFIPLTPGKGQSIALAPMPSRPRTGSQNGHDADGQGNREEQLIDPESVVDLRFEEPRVLVCTTFVGDASPDMSFFSQWLHSTPPLGDKIAVEGMFLGPPTMLLISMPHSIWNVVQHDKVCCFLGYISSHNMIHLYHKLVGSSGVKPSAREVEDGRILLEARDHAFSTPARVRREEGPSFHSPATREAPNSVERKDYIPQASPSAPAYANSTGGHSKPKDEVEDSAEMQEAAEQLKALSHVRHPSDDITNINRPRTILPDGLPEIRPEGDNDEHGNNDPLATLRNANATVKPPRRALAKGDSKLQSEWDAHVKEMQVSCLVQRRLPPQRSACPKQGCQSVFEGPSSWDEWTEHVGRHMEKGEGGGRLGVDGLLAQWALDEGIIERKTDGEYRLSTSNGISGGGNSGGMPPAFEQKESTLTSVSTLEPSQPEDSLIVETNAKPPEDRMEVDTPE</sequence>
<organism evidence="2 3">
    <name type="scientific">Fusarium austroamericanum</name>
    <dbReference type="NCBI Taxonomy" id="282268"/>
    <lineage>
        <taxon>Eukaryota</taxon>
        <taxon>Fungi</taxon>
        <taxon>Dikarya</taxon>
        <taxon>Ascomycota</taxon>
        <taxon>Pezizomycotina</taxon>
        <taxon>Sordariomycetes</taxon>
        <taxon>Hypocreomycetidae</taxon>
        <taxon>Hypocreales</taxon>
        <taxon>Nectriaceae</taxon>
        <taxon>Fusarium</taxon>
    </lineage>
</organism>
<proteinExistence type="predicted"/>
<feature type="compositionally biased region" description="Low complexity" evidence="1">
    <location>
        <begin position="28"/>
        <end position="46"/>
    </location>
</feature>
<feature type="region of interest" description="Disordered" evidence="1">
    <location>
        <begin position="264"/>
        <end position="325"/>
    </location>
</feature>
<dbReference type="AlphaFoldDB" id="A0AAN6BVV6"/>